<evidence type="ECO:0000313" key="3">
    <source>
        <dbReference type="Proteomes" id="UP000002281"/>
    </source>
</evidence>
<feature type="compositionally biased region" description="Basic and acidic residues" evidence="1">
    <location>
        <begin position="60"/>
        <end position="95"/>
    </location>
</feature>
<evidence type="ECO:0000256" key="1">
    <source>
        <dbReference type="SAM" id="MobiDB-lite"/>
    </source>
</evidence>
<keyword evidence="3" id="KW-1185">Reference proteome</keyword>
<dbReference type="Proteomes" id="UP000002281">
    <property type="component" value="Chromosome 20"/>
</dbReference>
<dbReference type="PaxDb" id="9796-ENSECAP00000041026"/>
<sequence>MTLWKRQNYRDSKKVSAAAQEEMDKVISHTLPTKVGIRPQKATREKIFRQKKWKQNIKGKQKDKVANEETEEDSPRGTETRNKETPASGEKERKPNLMNILY</sequence>
<dbReference type="InParanoid" id="A0A3Q2HZW5"/>
<reference evidence="2" key="2">
    <citation type="submission" date="2025-08" db="UniProtKB">
        <authorList>
            <consortium name="Ensembl"/>
        </authorList>
    </citation>
    <scope>IDENTIFICATION</scope>
    <source>
        <strain evidence="2">Thoroughbred</strain>
    </source>
</reference>
<proteinExistence type="predicted"/>
<dbReference type="AlphaFoldDB" id="A0A3Q2HZW5"/>
<feature type="compositionally biased region" description="Basic residues" evidence="1">
    <location>
        <begin position="49"/>
        <end position="59"/>
    </location>
</feature>
<protein>
    <submittedName>
        <fullName evidence="2">Uncharacterized protein</fullName>
    </submittedName>
</protein>
<evidence type="ECO:0000313" key="2">
    <source>
        <dbReference type="Ensembl" id="ENSECAP00000041026.3"/>
    </source>
</evidence>
<dbReference type="Ensembl" id="ENSECAT00000059965.3">
    <property type="protein sequence ID" value="ENSECAP00000041026.3"/>
    <property type="gene ID" value="ENSECAG00000033231.3"/>
</dbReference>
<organism evidence="2 3">
    <name type="scientific">Equus caballus</name>
    <name type="common">Horse</name>
    <dbReference type="NCBI Taxonomy" id="9796"/>
    <lineage>
        <taxon>Eukaryota</taxon>
        <taxon>Metazoa</taxon>
        <taxon>Chordata</taxon>
        <taxon>Craniata</taxon>
        <taxon>Vertebrata</taxon>
        <taxon>Euteleostomi</taxon>
        <taxon>Mammalia</taxon>
        <taxon>Eutheria</taxon>
        <taxon>Laurasiatheria</taxon>
        <taxon>Perissodactyla</taxon>
        <taxon>Equidae</taxon>
        <taxon>Equus</taxon>
    </lineage>
</organism>
<dbReference type="Bgee" id="ENSECAG00000033231">
    <property type="expression patterns" value="Expressed in trophoblast and 2 other cell types or tissues"/>
</dbReference>
<accession>A0A3Q2HZW5</accession>
<name>A0A3Q2HZW5_HORSE</name>
<reference evidence="2" key="3">
    <citation type="submission" date="2025-09" db="UniProtKB">
        <authorList>
            <consortium name="Ensembl"/>
        </authorList>
    </citation>
    <scope>IDENTIFICATION</scope>
    <source>
        <strain evidence="2">Thoroughbred</strain>
    </source>
</reference>
<feature type="region of interest" description="Disordered" evidence="1">
    <location>
        <begin position="39"/>
        <end position="102"/>
    </location>
</feature>
<reference evidence="2 3" key="1">
    <citation type="journal article" date="2009" name="Science">
        <title>Genome sequence, comparative analysis, and population genetics of the domestic horse.</title>
        <authorList>
            <consortium name="Broad Institute Genome Sequencing Platform"/>
            <consortium name="Broad Institute Whole Genome Assembly Team"/>
            <person name="Wade C.M."/>
            <person name="Giulotto E."/>
            <person name="Sigurdsson S."/>
            <person name="Zoli M."/>
            <person name="Gnerre S."/>
            <person name="Imsland F."/>
            <person name="Lear T.L."/>
            <person name="Adelson D.L."/>
            <person name="Bailey E."/>
            <person name="Bellone R.R."/>
            <person name="Bloecker H."/>
            <person name="Distl O."/>
            <person name="Edgar R.C."/>
            <person name="Garber M."/>
            <person name="Leeb T."/>
            <person name="Mauceli E."/>
            <person name="MacLeod J.N."/>
            <person name="Penedo M.C.T."/>
            <person name="Raison J.M."/>
            <person name="Sharpe T."/>
            <person name="Vogel J."/>
            <person name="Andersson L."/>
            <person name="Antczak D.F."/>
            <person name="Biagi T."/>
            <person name="Binns M.M."/>
            <person name="Chowdhary B.P."/>
            <person name="Coleman S.J."/>
            <person name="Della Valle G."/>
            <person name="Fryc S."/>
            <person name="Guerin G."/>
            <person name="Hasegawa T."/>
            <person name="Hill E.W."/>
            <person name="Jurka J."/>
            <person name="Kiialainen A."/>
            <person name="Lindgren G."/>
            <person name="Liu J."/>
            <person name="Magnani E."/>
            <person name="Mickelson J.R."/>
            <person name="Murray J."/>
            <person name="Nergadze S.G."/>
            <person name="Onofrio R."/>
            <person name="Pedroni S."/>
            <person name="Piras M.F."/>
            <person name="Raudsepp T."/>
            <person name="Rocchi M."/>
            <person name="Roeed K.H."/>
            <person name="Ryder O.A."/>
            <person name="Searle S."/>
            <person name="Skow L."/>
            <person name="Swinburne J.E."/>
            <person name="Syvaenen A.C."/>
            <person name="Tozaki T."/>
            <person name="Valberg S.J."/>
            <person name="Vaudin M."/>
            <person name="White J.R."/>
            <person name="Zody M.C."/>
            <person name="Lander E.S."/>
            <person name="Lindblad-Toh K."/>
        </authorList>
    </citation>
    <scope>NUCLEOTIDE SEQUENCE [LARGE SCALE GENOMIC DNA]</scope>
    <source>
        <strain evidence="2 3">Thoroughbred</strain>
    </source>
</reference>